<dbReference type="SMART" id="SM00027">
    <property type="entry name" value="EH"/>
    <property type="match status" value="2"/>
</dbReference>
<dbReference type="SUPFAM" id="SSF47473">
    <property type="entry name" value="EF-hand"/>
    <property type="match status" value="2"/>
</dbReference>
<evidence type="ECO:0000313" key="4">
    <source>
        <dbReference type="EMBL" id="CAK1555875.1"/>
    </source>
</evidence>
<dbReference type="PANTHER" id="PTHR11216:SF174">
    <property type="entry name" value="GH06923P"/>
    <property type="match status" value="1"/>
</dbReference>
<feature type="compositionally biased region" description="Pro residues" evidence="1">
    <location>
        <begin position="585"/>
        <end position="594"/>
    </location>
</feature>
<feature type="region of interest" description="Disordered" evidence="1">
    <location>
        <begin position="387"/>
        <end position="424"/>
    </location>
</feature>
<dbReference type="GO" id="GO:0005737">
    <property type="term" value="C:cytoplasm"/>
    <property type="evidence" value="ECO:0007669"/>
    <property type="project" value="TreeGrafter"/>
</dbReference>
<dbReference type="CDD" id="cd00052">
    <property type="entry name" value="EH"/>
    <property type="match status" value="1"/>
</dbReference>
<proteinExistence type="predicted"/>
<feature type="compositionally biased region" description="Polar residues" evidence="1">
    <location>
        <begin position="596"/>
        <end position="608"/>
    </location>
</feature>
<feature type="compositionally biased region" description="Basic and acidic residues" evidence="1">
    <location>
        <begin position="476"/>
        <end position="491"/>
    </location>
</feature>
<organism evidence="4 5">
    <name type="scientific">Leptosia nina</name>
    <dbReference type="NCBI Taxonomy" id="320188"/>
    <lineage>
        <taxon>Eukaryota</taxon>
        <taxon>Metazoa</taxon>
        <taxon>Ecdysozoa</taxon>
        <taxon>Arthropoda</taxon>
        <taxon>Hexapoda</taxon>
        <taxon>Insecta</taxon>
        <taxon>Pterygota</taxon>
        <taxon>Neoptera</taxon>
        <taxon>Endopterygota</taxon>
        <taxon>Lepidoptera</taxon>
        <taxon>Glossata</taxon>
        <taxon>Ditrysia</taxon>
        <taxon>Papilionoidea</taxon>
        <taxon>Pieridae</taxon>
        <taxon>Pierinae</taxon>
        <taxon>Leptosia</taxon>
    </lineage>
</organism>
<dbReference type="GO" id="GO:0016197">
    <property type="term" value="P:endosomal transport"/>
    <property type="evidence" value="ECO:0007669"/>
    <property type="project" value="TreeGrafter"/>
</dbReference>
<dbReference type="PANTHER" id="PTHR11216">
    <property type="entry name" value="EH DOMAIN"/>
    <property type="match status" value="1"/>
</dbReference>
<feature type="region of interest" description="Disordered" evidence="1">
    <location>
        <begin position="167"/>
        <end position="211"/>
    </location>
</feature>
<dbReference type="PROSITE" id="PS50222">
    <property type="entry name" value="EF_HAND_2"/>
    <property type="match status" value="1"/>
</dbReference>
<feature type="domain" description="EH" evidence="2">
    <location>
        <begin position="271"/>
        <end position="359"/>
    </location>
</feature>
<dbReference type="PROSITE" id="PS50031">
    <property type="entry name" value="EH"/>
    <property type="match status" value="1"/>
</dbReference>
<dbReference type="Proteomes" id="UP001497472">
    <property type="component" value="Unassembled WGS sequence"/>
</dbReference>
<evidence type="ECO:0008006" key="6">
    <source>
        <dbReference type="Google" id="ProtNLM"/>
    </source>
</evidence>
<dbReference type="GO" id="GO:0005886">
    <property type="term" value="C:plasma membrane"/>
    <property type="evidence" value="ECO:0007669"/>
    <property type="project" value="TreeGrafter"/>
</dbReference>
<dbReference type="GO" id="GO:0006897">
    <property type="term" value="P:endocytosis"/>
    <property type="evidence" value="ECO:0007669"/>
    <property type="project" value="TreeGrafter"/>
</dbReference>
<evidence type="ECO:0000259" key="2">
    <source>
        <dbReference type="PROSITE" id="PS50031"/>
    </source>
</evidence>
<gene>
    <name evidence="4" type="ORF">LNINA_LOCUS14661</name>
</gene>
<sequence length="712" mass="78837">MEELNLTETEMRYFGDLFLCCDEESNGKIPILKATELFRSSNIANDVLRQIMDLSVSPNNSSTLNHMNRKQFYSALKLIAAHQSNVTLKPDLLSTPLDLPLPRFTWALNSDANADLIQLSNSPKEQHISKRERNFVERHLGAYEPIRVSSNLSDSDVPQTLSHDAAEVLSTDSEIESETMSQSGSIGRRGKTGSPWSTASESPTPTNSVAERVHPVWEHSATGRGVWPANTGEEHTRLLGTEEDSSDRHSSEEDGEGEASGEDVFTISATQASHYASQFAQLRPERGLLSGSTARMFFEKSRLSVSDLRKIWQLADITKDGMLTLEEFSIAMHLIVLRRNNIAVPDVLPPCLVPKVDSHFSQQAVTTDLVDLGADMFNSGTSADFNFTPKPEVNDPYETKPVKKAEERQPSMSPPKAEPQVNNKEWTKFVDSPTFSVSSPGPKPVNFDFQKSALERDPKIYHPVALRVTPEANTLPHDDLRSSTSPRRDDISQAFELTSPKRNSNDQPNGSEIKSIQRPQPKKPVKSAGVLPPPPARESSVHADDGPQSLQYAPKKDPPPPPPPRPMRNHTRSSSLDLNRFKGAAPPPQPPPRMSPSATTPTRRLVNQKSEEPGFPSDAFNPKSEEPSFPPDAFGEGYGYNNESAPKMHGAFEVYRKPSRESSCETDPDVKSLQEQNAVLHRVCRALCAELADVQRERESLRVQLDAHSTPV</sequence>
<dbReference type="Pfam" id="PF12763">
    <property type="entry name" value="EH"/>
    <property type="match status" value="1"/>
</dbReference>
<reference evidence="4 5" key="1">
    <citation type="submission" date="2023-11" db="EMBL/GenBank/DDBJ databases">
        <authorList>
            <person name="Okamura Y."/>
        </authorList>
    </citation>
    <scope>NUCLEOTIDE SEQUENCE [LARGE SCALE GENOMIC DNA]</scope>
</reference>
<protein>
    <recommendedName>
        <fullName evidence="6">RalBP1-associated Eps domain-containing protein 1</fullName>
    </recommendedName>
</protein>
<evidence type="ECO:0000256" key="1">
    <source>
        <dbReference type="SAM" id="MobiDB-lite"/>
    </source>
</evidence>
<evidence type="ECO:0000259" key="3">
    <source>
        <dbReference type="PROSITE" id="PS50222"/>
    </source>
</evidence>
<feature type="domain" description="EF-hand" evidence="3">
    <location>
        <begin position="303"/>
        <end position="338"/>
    </location>
</feature>
<dbReference type="InterPro" id="IPR000261">
    <property type="entry name" value="EH_dom"/>
</dbReference>
<dbReference type="InterPro" id="IPR002048">
    <property type="entry name" value="EF_hand_dom"/>
</dbReference>
<keyword evidence="5" id="KW-1185">Reference proteome</keyword>
<comment type="caution">
    <text evidence="4">The sequence shown here is derived from an EMBL/GenBank/DDBJ whole genome shotgun (WGS) entry which is preliminary data.</text>
</comment>
<name>A0AAV1K5P4_9NEOP</name>
<dbReference type="InterPro" id="IPR011992">
    <property type="entry name" value="EF-hand-dom_pair"/>
</dbReference>
<feature type="compositionally biased region" description="Polar residues" evidence="1">
    <location>
        <begin position="500"/>
        <end position="518"/>
    </location>
</feature>
<dbReference type="GO" id="GO:0005509">
    <property type="term" value="F:calcium ion binding"/>
    <property type="evidence" value="ECO:0007669"/>
    <property type="project" value="InterPro"/>
</dbReference>
<dbReference type="Gene3D" id="1.10.238.10">
    <property type="entry name" value="EF-hand"/>
    <property type="match status" value="2"/>
</dbReference>
<feature type="region of interest" description="Disordered" evidence="1">
    <location>
        <begin position="465"/>
        <end position="642"/>
    </location>
</feature>
<dbReference type="EMBL" id="CAVLEF010000280">
    <property type="protein sequence ID" value="CAK1555875.1"/>
    <property type="molecule type" value="Genomic_DNA"/>
</dbReference>
<dbReference type="AlphaFoldDB" id="A0AAV1K5P4"/>
<evidence type="ECO:0000313" key="5">
    <source>
        <dbReference type="Proteomes" id="UP001497472"/>
    </source>
</evidence>
<feature type="compositionally biased region" description="Polar residues" evidence="1">
    <location>
        <begin position="194"/>
        <end position="209"/>
    </location>
</feature>
<feature type="compositionally biased region" description="Basic and acidic residues" evidence="1">
    <location>
        <begin position="397"/>
        <end position="409"/>
    </location>
</feature>
<accession>A0AAV1K5P4</accession>
<feature type="region of interest" description="Disordered" evidence="1">
    <location>
        <begin position="238"/>
        <end position="261"/>
    </location>
</feature>